<reference evidence="5" key="1">
    <citation type="submission" date="2015-05" db="EMBL/GenBank/DDBJ databases">
        <title>Permanent draft genome of Rhodopirellula islandicus K833.</title>
        <authorList>
            <person name="Kizina J."/>
            <person name="Richter M."/>
            <person name="Glockner F.O."/>
            <person name="Harder J."/>
        </authorList>
    </citation>
    <scope>NUCLEOTIDE SEQUENCE [LARGE SCALE GENOMIC DNA]</scope>
    <source>
        <strain evidence="5">K833</strain>
    </source>
</reference>
<dbReference type="AlphaFoldDB" id="A0A0J1B5F2"/>
<keyword evidence="6" id="KW-1185">Reference proteome</keyword>
<evidence type="ECO:0000256" key="1">
    <source>
        <dbReference type="SAM" id="SignalP"/>
    </source>
</evidence>
<keyword evidence="1" id="KW-0732">Signal</keyword>
<dbReference type="PANTHER" id="PTHR35889">
    <property type="entry name" value="CYCLOINULO-OLIGOSACCHARIDE FRUCTANOTRANSFERASE-RELATED"/>
    <property type="match status" value="1"/>
</dbReference>
<protein>
    <submittedName>
        <fullName evidence="5">Transmembrane protein</fullName>
    </submittedName>
</protein>
<organism evidence="5 6">
    <name type="scientific">Rhodopirellula islandica</name>
    <dbReference type="NCBI Taxonomy" id="595434"/>
    <lineage>
        <taxon>Bacteria</taxon>
        <taxon>Pseudomonadati</taxon>
        <taxon>Planctomycetota</taxon>
        <taxon>Planctomycetia</taxon>
        <taxon>Pirellulales</taxon>
        <taxon>Pirellulaceae</taxon>
        <taxon>Rhodopirellula</taxon>
    </lineage>
</organism>
<feature type="domain" description="Cytochrome C Planctomycete-type" evidence="4">
    <location>
        <begin position="45"/>
        <end position="103"/>
    </location>
</feature>
<comment type="caution">
    <text evidence="5">The sequence shown here is derived from an EMBL/GenBank/DDBJ whole genome shotgun (WGS) entry which is preliminary data.</text>
</comment>
<dbReference type="EMBL" id="LECT01000048">
    <property type="protein sequence ID" value="KLU01838.1"/>
    <property type="molecule type" value="Genomic_DNA"/>
</dbReference>
<feature type="domain" description="DUF1549" evidence="2">
    <location>
        <begin position="153"/>
        <end position="357"/>
    </location>
</feature>
<dbReference type="Pfam" id="PF07583">
    <property type="entry name" value="PSCyt2"/>
    <property type="match status" value="1"/>
</dbReference>
<dbReference type="OrthoDB" id="127107at2"/>
<dbReference type="InterPro" id="IPR011429">
    <property type="entry name" value="Cyt_c_Planctomycete-type"/>
</dbReference>
<dbReference type="InterPro" id="IPR011444">
    <property type="entry name" value="DUF1549"/>
</dbReference>
<dbReference type="Proteomes" id="UP000036367">
    <property type="component" value="Unassembled WGS sequence"/>
</dbReference>
<name>A0A0J1B5F2_RHOIS</name>
<dbReference type="Pfam" id="PF07635">
    <property type="entry name" value="PSCyt1"/>
    <property type="match status" value="1"/>
</dbReference>
<dbReference type="Pfam" id="PF07587">
    <property type="entry name" value="PSD1"/>
    <property type="match status" value="1"/>
</dbReference>
<evidence type="ECO:0000313" key="6">
    <source>
        <dbReference type="Proteomes" id="UP000036367"/>
    </source>
</evidence>
<dbReference type="RefSeq" id="WP_047816945.1">
    <property type="nucleotide sequence ID" value="NZ_LECT01000048.1"/>
</dbReference>
<dbReference type="GO" id="GO:0009055">
    <property type="term" value="F:electron transfer activity"/>
    <property type="evidence" value="ECO:0007669"/>
    <property type="project" value="InterPro"/>
</dbReference>
<dbReference type="PANTHER" id="PTHR35889:SF3">
    <property type="entry name" value="F-BOX DOMAIN-CONTAINING PROTEIN"/>
    <property type="match status" value="1"/>
</dbReference>
<feature type="domain" description="DUF1553" evidence="3">
    <location>
        <begin position="639"/>
        <end position="892"/>
    </location>
</feature>
<dbReference type="PATRIC" id="fig|595434.4.peg.5721"/>
<feature type="signal peptide" evidence="1">
    <location>
        <begin position="1"/>
        <end position="30"/>
    </location>
</feature>
<proteinExistence type="predicted"/>
<dbReference type="InterPro" id="IPR022655">
    <property type="entry name" value="DUF1553"/>
</dbReference>
<dbReference type="PROSITE" id="PS51257">
    <property type="entry name" value="PROKAR_LIPOPROTEIN"/>
    <property type="match status" value="1"/>
</dbReference>
<evidence type="ECO:0000259" key="4">
    <source>
        <dbReference type="Pfam" id="PF07635"/>
    </source>
</evidence>
<evidence type="ECO:0000259" key="3">
    <source>
        <dbReference type="Pfam" id="PF07587"/>
    </source>
</evidence>
<dbReference type="InterPro" id="IPR036909">
    <property type="entry name" value="Cyt_c-like_dom_sf"/>
</dbReference>
<dbReference type="GO" id="GO:0020037">
    <property type="term" value="F:heme binding"/>
    <property type="evidence" value="ECO:0007669"/>
    <property type="project" value="InterPro"/>
</dbReference>
<keyword evidence="5" id="KW-0812">Transmembrane</keyword>
<gene>
    <name evidence="5" type="ORF">RISK_006022</name>
</gene>
<dbReference type="STRING" id="595434.RISK_006022"/>
<accession>A0A0J1B5F2</accession>
<evidence type="ECO:0000259" key="2">
    <source>
        <dbReference type="Pfam" id="PF07583"/>
    </source>
</evidence>
<evidence type="ECO:0000313" key="5">
    <source>
        <dbReference type="EMBL" id="KLU01838.1"/>
    </source>
</evidence>
<sequence>MKLKQASQSFQAQCLLAVSLIVFSACEAEAVDFATEIEPILQAHCLDCHGPEEQESQFRLDRLAPLLSGGNSGEPAVVPGKPDESFLLKLIRHAEPGMEMPPGESLPKGEIELIERWIGEGAMTPESYGPAKTEVDLTHWAFQPVKRPQAKGIDEFVRRKLTGNGLTQSPAAERRVLVRRLYLVMLGIPPTPEQVEAFVTDESEDAWQTLVETVLASSHYGERGATFWLDLVRFGETHGYEMNRERPTAWPYRDWIIHSLNDDKPYDEFVRQQIAGDALGADVATGFLVAGPVDQVQGSDPQLRQAQRMNELDDMINTTGTAFLGLTTGCARCHNHKFDPISQRDYYAMQAVFAGVQHGDRELPPSPEIKQQLAANEAEIAELTDRLKKFILQEDLNQRPPVNAKRNEEVFEKRKARFIRFTIERTTGGEGCIDELEIHAEGTNVALASRGAKATSSGDFVHPKHQLTHINDGRHGNDRSWIVDSAQGGWVQIELDAPAVIDRVVWGRDREGQYADRLPIEYRIESAMEANQWELLSSSADREVFAGGKPSGPEYQFSKFSDAEATQGRAWLKRLQSAREERKELEKSTRVYAGRFSQPGPTHRLYRGEPEAKREQVAPDAIEVFTSLNLAFDASERERRLALATWIASKDNPLTARVIVNRLWQFHFGTGIVDTPSDFGLNGSPPSHPELLDWLASELMDQDWSLKHIHRLILNSDTWRQSNRPNVDAMRADATSRLLWRYPPRRLEAEAIRDSILAVTGVLDLEKVGGPGFSPFEVEMENVRHYHAKKTFGPEDWRRMIYMTKVRQEREQVFGAFDCPDASMVVPKRSRSTTPLQALNLLNSPFVMQQAELFARRLERESETRSQQITLAWQLCFQRDPTEEELADSQTFIQQEGIQQFTRAMLNANEFVFVP</sequence>
<feature type="chain" id="PRO_5005247851" evidence="1">
    <location>
        <begin position="31"/>
        <end position="915"/>
    </location>
</feature>
<dbReference type="SUPFAM" id="SSF46626">
    <property type="entry name" value="Cytochrome c"/>
    <property type="match status" value="1"/>
</dbReference>
<keyword evidence="5" id="KW-0472">Membrane</keyword>